<sequence>MSSYSKPCVLVTGFMPFGGESINPSWQLAQQLEGESIEGHVVHTKELPCEFDKSISALTQAIDKYHPSVVICLGQAGGRCDISIERIAININDARIPDNQGKQPIDTPVVEHGPDAYFASLPIKSMLSSALQAGVPASISNTAGTYVCNHVMYGLLHYLKTHDLVCRGGFVHIPYLPSQAAHHPGAPSMEIDTLVKGIKILLTSAITQKQDIKLIAGTTH</sequence>
<keyword evidence="7 9" id="KW-0378">Hydrolase</keyword>
<keyword evidence="8 9" id="KW-0788">Thiol protease</keyword>
<dbReference type="HAMAP" id="MF_00417">
    <property type="entry name" value="Pyrrolid_peptidase"/>
    <property type="match status" value="1"/>
</dbReference>
<evidence type="ECO:0000256" key="5">
    <source>
        <dbReference type="ARBA" id="ARBA00022490"/>
    </source>
</evidence>
<dbReference type="RefSeq" id="WP_099641397.1">
    <property type="nucleotide sequence ID" value="NZ_JAQPZX010000008.1"/>
</dbReference>
<evidence type="ECO:0000256" key="1">
    <source>
        <dbReference type="ARBA" id="ARBA00001770"/>
    </source>
</evidence>
<dbReference type="AlphaFoldDB" id="A0A2A5JST2"/>
<dbReference type="Gene3D" id="3.40.630.20">
    <property type="entry name" value="Peptidase C15, pyroglutamyl peptidase I-like"/>
    <property type="match status" value="1"/>
</dbReference>
<dbReference type="FunFam" id="3.40.630.20:FF:000001">
    <property type="entry name" value="Pyrrolidone-carboxylate peptidase"/>
    <property type="match status" value="1"/>
</dbReference>
<evidence type="ECO:0000256" key="8">
    <source>
        <dbReference type="ARBA" id="ARBA00022807"/>
    </source>
</evidence>
<dbReference type="CDD" id="cd00501">
    <property type="entry name" value="Peptidase_C15"/>
    <property type="match status" value="1"/>
</dbReference>
<evidence type="ECO:0000256" key="2">
    <source>
        <dbReference type="ARBA" id="ARBA00002280"/>
    </source>
</evidence>
<dbReference type="SUPFAM" id="SSF53182">
    <property type="entry name" value="Pyrrolidone carboxyl peptidase (pyroglutamate aminopeptidase)"/>
    <property type="match status" value="1"/>
</dbReference>
<evidence type="ECO:0000256" key="6">
    <source>
        <dbReference type="ARBA" id="ARBA00022670"/>
    </source>
</evidence>
<gene>
    <name evidence="9 12" type="primary">pcp</name>
    <name evidence="12" type="ORF">CEX98_07030</name>
</gene>
<evidence type="ECO:0000256" key="11">
    <source>
        <dbReference type="PROSITE-ProRule" id="PRU10077"/>
    </source>
</evidence>
<evidence type="ECO:0000256" key="4">
    <source>
        <dbReference type="ARBA" id="ARBA00006641"/>
    </source>
</evidence>
<organism evidence="12 13">
    <name type="scientific">Pseudoalteromonas piscicida</name>
    <dbReference type="NCBI Taxonomy" id="43662"/>
    <lineage>
        <taxon>Bacteria</taxon>
        <taxon>Pseudomonadati</taxon>
        <taxon>Pseudomonadota</taxon>
        <taxon>Gammaproteobacteria</taxon>
        <taxon>Alteromonadales</taxon>
        <taxon>Pseudoalteromonadaceae</taxon>
        <taxon>Pseudoalteromonas</taxon>
    </lineage>
</organism>
<dbReference type="EC" id="3.4.19.3" evidence="9"/>
<evidence type="ECO:0000256" key="7">
    <source>
        <dbReference type="ARBA" id="ARBA00022801"/>
    </source>
</evidence>
<dbReference type="PROSITE" id="PS01333">
    <property type="entry name" value="PYRASE_GLU"/>
    <property type="match status" value="1"/>
</dbReference>
<keyword evidence="13" id="KW-1185">Reference proteome</keyword>
<comment type="subcellular location">
    <subcellularLocation>
        <location evidence="3 9">Cytoplasm</location>
    </subcellularLocation>
</comment>
<dbReference type="PANTHER" id="PTHR23402">
    <property type="entry name" value="PROTEASE FAMILY C15 PYROGLUTAMYL-PEPTIDASE I-RELATED"/>
    <property type="match status" value="1"/>
</dbReference>
<dbReference type="InterPro" id="IPR033693">
    <property type="entry name" value="PGPEP1_Glu_AS"/>
</dbReference>
<keyword evidence="5 9" id="KW-0963">Cytoplasm</keyword>
<dbReference type="GO" id="GO:0005829">
    <property type="term" value="C:cytosol"/>
    <property type="evidence" value="ECO:0007669"/>
    <property type="project" value="InterPro"/>
</dbReference>
<evidence type="ECO:0000256" key="9">
    <source>
        <dbReference type="HAMAP-Rule" id="MF_00417"/>
    </source>
</evidence>
<comment type="similarity">
    <text evidence="4 9">Belongs to the peptidase C15 family.</text>
</comment>
<dbReference type="PRINTS" id="PR00706">
    <property type="entry name" value="PYROGLUPTASE"/>
</dbReference>
<dbReference type="InterPro" id="IPR036440">
    <property type="entry name" value="Peptidase_C15-like_sf"/>
</dbReference>
<proteinExistence type="inferred from homology"/>
<dbReference type="EMBL" id="NKHF01000029">
    <property type="protein sequence ID" value="PCK32475.1"/>
    <property type="molecule type" value="Genomic_DNA"/>
</dbReference>
<dbReference type="InterPro" id="IPR029762">
    <property type="entry name" value="PGP-I_bact-type"/>
</dbReference>
<accession>A0A2A5JST2</accession>
<evidence type="ECO:0000313" key="13">
    <source>
        <dbReference type="Proteomes" id="UP000228621"/>
    </source>
</evidence>
<feature type="active site" evidence="9 11">
    <location>
        <position position="148"/>
    </location>
</feature>
<evidence type="ECO:0000313" key="12">
    <source>
        <dbReference type="EMBL" id="PCK32475.1"/>
    </source>
</evidence>
<comment type="subunit">
    <text evidence="9">Homotetramer.</text>
</comment>
<dbReference type="OrthoDB" id="9779738at2"/>
<dbReference type="PROSITE" id="PS01334">
    <property type="entry name" value="PYRASE_CYS"/>
    <property type="match status" value="1"/>
</dbReference>
<dbReference type="InterPro" id="IPR000816">
    <property type="entry name" value="Peptidase_C15"/>
</dbReference>
<dbReference type="InterPro" id="IPR033694">
    <property type="entry name" value="PGPEP1_Cys_AS"/>
</dbReference>
<evidence type="ECO:0000256" key="3">
    <source>
        <dbReference type="ARBA" id="ARBA00004496"/>
    </source>
</evidence>
<dbReference type="GO" id="GO:0006508">
    <property type="term" value="P:proteolysis"/>
    <property type="evidence" value="ECO:0007669"/>
    <property type="project" value="UniProtKB-KW"/>
</dbReference>
<reference evidence="13" key="1">
    <citation type="journal article" date="2019" name="Genome Announc.">
        <title>Draft Genome Sequence of Pseudoalteromonas piscicida Strain 36Y ROTHPW, an Hypersaline Seawater Isolate from the South Coast of Sonora, Mexico.</title>
        <authorList>
            <person name="Sanchez-Diaz R."/>
            <person name="Molina-Garza Z.J."/>
            <person name="Cruz-Suarez L.E."/>
            <person name="Selvin J."/>
            <person name="Kiran G.S."/>
            <person name="Ibarra-Gamez J.C."/>
            <person name="Gomez-Gil B."/>
            <person name="Galaviz-Silva L."/>
        </authorList>
    </citation>
    <scope>NUCLEOTIDE SEQUENCE [LARGE SCALE GENOMIC DNA]</scope>
    <source>
        <strain evidence="13">36Y_RITHPW</strain>
    </source>
</reference>
<protein>
    <recommendedName>
        <fullName evidence="9">Pyrrolidone-carboxylate peptidase</fullName>
        <ecNumber evidence="9">3.4.19.3</ecNumber>
    </recommendedName>
    <alternativeName>
        <fullName evidence="9">5-oxoprolyl-peptidase</fullName>
    </alternativeName>
    <alternativeName>
        <fullName evidence="9">Pyroglutamyl-peptidase I</fullName>
        <shortName evidence="9">PGP-I</shortName>
        <shortName evidence="9">Pyrase</shortName>
    </alternativeName>
</protein>
<dbReference type="PANTHER" id="PTHR23402:SF1">
    <property type="entry name" value="PYROGLUTAMYL-PEPTIDASE I"/>
    <property type="match status" value="1"/>
</dbReference>
<comment type="catalytic activity">
    <reaction evidence="1 9 10">
        <text>Release of an N-terminal pyroglutamyl group from a polypeptide, the second amino acid generally not being Pro.</text>
        <dbReference type="EC" id="3.4.19.3"/>
    </reaction>
</comment>
<dbReference type="PIRSF" id="PIRSF015592">
    <property type="entry name" value="Prld-crbxl_pptds"/>
    <property type="match status" value="1"/>
</dbReference>
<dbReference type="NCBIfam" id="TIGR00504">
    <property type="entry name" value="pyro_pdase"/>
    <property type="match status" value="1"/>
</dbReference>
<comment type="caution">
    <text evidence="12">The sequence shown here is derived from an EMBL/GenBank/DDBJ whole genome shotgun (WGS) entry which is preliminary data.</text>
</comment>
<dbReference type="NCBIfam" id="NF009676">
    <property type="entry name" value="PRK13197.1"/>
    <property type="match status" value="1"/>
</dbReference>
<dbReference type="Pfam" id="PF01470">
    <property type="entry name" value="Peptidase_C15"/>
    <property type="match status" value="1"/>
</dbReference>
<comment type="function">
    <text evidence="2 9">Removes 5-oxoproline from various penultimate amino acid residues except L-proline.</text>
</comment>
<feature type="active site" evidence="9 10">
    <location>
        <position position="85"/>
    </location>
</feature>
<evidence type="ECO:0000256" key="10">
    <source>
        <dbReference type="PROSITE-ProRule" id="PRU10076"/>
    </source>
</evidence>
<dbReference type="GO" id="GO:0016920">
    <property type="term" value="F:pyroglutamyl-peptidase activity"/>
    <property type="evidence" value="ECO:0007669"/>
    <property type="project" value="UniProtKB-UniRule"/>
</dbReference>
<dbReference type="InterPro" id="IPR016125">
    <property type="entry name" value="Peptidase_C15-like"/>
</dbReference>
<name>A0A2A5JST2_PSEO7</name>
<dbReference type="Proteomes" id="UP000228621">
    <property type="component" value="Unassembled WGS sequence"/>
</dbReference>
<keyword evidence="6 9" id="KW-0645">Protease</keyword>
<feature type="active site" evidence="9">
    <location>
        <position position="172"/>
    </location>
</feature>